<protein>
    <submittedName>
        <fullName evidence="2">ParA family protein</fullName>
    </submittedName>
</protein>
<dbReference type="RefSeq" id="WP_015539648.1">
    <property type="nucleotide sequence ID" value="NZ_CABMOO010000023.1"/>
</dbReference>
<dbReference type="Gene3D" id="3.40.50.300">
    <property type="entry name" value="P-loop containing nucleotide triphosphate hydrolases"/>
    <property type="match status" value="1"/>
</dbReference>
<accession>A0A369MMF3</accession>
<proteinExistence type="predicted"/>
<feature type="domain" description="AAA" evidence="1">
    <location>
        <begin position="16"/>
        <end position="180"/>
    </location>
</feature>
<dbReference type="Pfam" id="PF13614">
    <property type="entry name" value="AAA_31"/>
    <property type="match status" value="1"/>
</dbReference>
<dbReference type="PANTHER" id="PTHR13696">
    <property type="entry name" value="P-LOOP CONTAINING NUCLEOSIDE TRIPHOSPHATE HYDROLASE"/>
    <property type="match status" value="1"/>
</dbReference>
<evidence type="ECO:0000313" key="3">
    <source>
        <dbReference type="EMBL" id="RDC35086.1"/>
    </source>
</evidence>
<dbReference type="Proteomes" id="UP000253915">
    <property type="component" value="Unassembled WGS sequence"/>
</dbReference>
<dbReference type="SUPFAM" id="SSF52540">
    <property type="entry name" value="P-loop containing nucleoside triphosphate hydrolases"/>
    <property type="match status" value="1"/>
</dbReference>
<dbReference type="Proteomes" id="UP000253752">
    <property type="component" value="Unassembled WGS sequence"/>
</dbReference>
<comment type="caution">
    <text evidence="2">The sequence shown here is derived from an EMBL/GenBank/DDBJ whole genome shotgun (WGS) entry which is preliminary data.</text>
</comment>
<sequence length="277" mass="30437">MAKAKAPTSQKNPAWVVTVGAMKGGAGKTMVVDNIAGCLAERYKVLVVDADPQANASKGLGIDIADPDMTTLADVLTNQGTPPEDAVIRAPLRDLPNLDVMPSSILLFKTEFELAAKGERIRLLGYYLQDNSEFFGRYDYIIIDTNPGLGLVNQNAFFAADSIVLVTDVSDNGLTGVEMFQYLWGEELCTELRIPDVTKGLVVCNYDKRIKLAPEMLDYIRSREDMGGLLVDTVIPYRVAYKDTEVESKPINLEHPKSNEHTILEAVVKDLRKKGAI</sequence>
<evidence type="ECO:0000259" key="1">
    <source>
        <dbReference type="Pfam" id="PF13614"/>
    </source>
</evidence>
<dbReference type="EMBL" id="PPTX01000027">
    <property type="protein sequence ID" value="RDB75602.1"/>
    <property type="molecule type" value="Genomic_DNA"/>
</dbReference>
<evidence type="ECO:0000313" key="4">
    <source>
        <dbReference type="Proteomes" id="UP000253752"/>
    </source>
</evidence>
<evidence type="ECO:0000313" key="5">
    <source>
        <dbReference type="Proteomes" id="UP000253915"/>
    </source>
</evidence>
<dbReference type="InterPro" id="IPR027417">
    <property type="entry name" value="P-loop_NTPase"/>
</dbReference>
<evidence type="ECO:0000313" key="2">
    <source>
        <dbReference type="EMBL" id="RDB75602.1"/>
    </source>
</evidence>
<dbReference type="InterPro" id="IPR025669">
    <property type="entry name" value="AAA_dom"/>
</dbReference>
<dbReference type="InterPro" id="IPR050678">
    <property type="entry name" value="DNA_Partitioning_ATPase"/>
</dbReference>
<dbReference type="AlphaFoldDB" id="A0A369MMF3"/>
<dbReference type="EMBL" id="PPUQ01000024">
    <property type="protein sequence ID" value="RDC35086.1"/>
    <property type="molecule type" value="Genomic_DNA"/>
</dbReference>
<reference evidence="4 5" key="1">
    <citation type="journal article" date="2018" name="Elife">
        <title>Discovery and characterization of a prevalent human gut bacterial enzyme sufficient for the inactivation of a family of plant toxins.</title>
        <authorList>
            <person name="Koppel N."/>
            <person name="Bisanz J.E."/>
            <person name="Pandelia M.E."/>
            <person name="Turnbaugh P.J."/>
            <person name="Balskus E.P."/>
        </authorList>
    </citation>
    <scope>NUCLEOTIDE SEQUENCE [LARGE SCALE GENOMIC DNA]</scope>
    <source>
        <strain evidence="3 5">16A</strain>
        <strain evidence="2 4">MR1 #12</strain>
    </source>
</reference>
<gene>
    <name evidence="3" type="ORF">C1853_13365</name>
    <name evidence="2" type="ORF">C1872_13775</name>
</gene>
<name>A0A369MMF3_EGGLN</name>
<organism evidence="2 4">
    <name type="scientific">Eggerthella lenta</name>
    <name type="common">Eubacterium lentum</name>
    <dbReference type="NCBI Taxonomy" id="84112"/>
    <lineage>
        <taxon>Bacteria</taxon>
        <taxon>Bacillati</taxon>
        <taxon>Actinomycetota</taxon>
        <taxon>Coriobacteriia</taxon>
        <taxon>Eggerthellales</taxon>
        <taxon>Eggerthellaceae</taxon>
        <taxon>Eggerthella</taxon>
    </lineage>
</organism>
<dbReference type="PANTHER" id="PTHR13696:SF99">
    <property type="entry name" value="COBYRINIC ACID AC-DIAMIDE SYNTHASE"/>
    <property type="match status" value="1"/>
</dbReference>
<dbReference type="CDD" id="cd02042">
    <property type="entry name" value="ParAB_family"/>
    <property type="match status" value="1"/>
</dbReference>